<feature type="compositionally biased region" description="Polar residues" evidence="6">
    <location>
        <begin position="51"/>
        <end position="61"/>
    </location>
</feature>
<feature type="repeat" description="PPR" evidence="5">
    <location>
        <begin position="790"/>
        <end position="824"/>
    </location>
</feature>
<dbReference type="Pfam" id="PF01535">
    <property type="entry name" value="PPR"/>
    <property type="match status" value="1"/>
</dbReference>
<feature type="repeat" description="PPR" evidence="5">
    <location>
        <begin position="493"/>
        <end position="527"/>
    </location>
</feature>
<evidence type="ECO:0000256" key="5">
    <source>
        <dbReference type="PROSITE-ProRule" id="PRU00708"/>
    </source>
</evidence>
<dbReference type="Proteomes" id="UP000016935">
    <property type="component" value="Unassembled WGS sequence"/>
</dbReference>
<feature type="region of interest" description="Disordered" evidence="6">
    <location>
        <begin position="909"/>
        <end position="957"/>
    </location>
</feature>
<evidence type="ECO:0000256" key="4">
    <source>
        <dbReference type="ARBA" id="ARBA00044511"/>
    </source>
</evidence>
<reference evidence="7 8" key="2">
    <citation type="journal article" date="2013" name="PLoS Genet.">
        <title>Comparative genome structure, secondary metabolite, and effector coding capacity across Cochliobolus pathogens.</title>
        <authorList>
            <person name="Condon B.J."/>
            <person name="Leng Y."/>
            <person name="Wu D."/>
            <person name="Bushley K.E."/>
            <person name="Ohm R.A."/>
            <person name="Otillar R."/>
            <person name="Martin J."/>
            <person name="Schackwitz W."/>
            <person name="Grimwood J."/>
            <person name="MohdZainudin N."/>
            <person name="Xue C."/>
            <person name="Wang R."/>
            <person name="Manning V.A."/>
            <person name="Dhillon B."/>
            <person name="Tu Z.J."/>
            <person name="Steffenson B.J."/>
            <person name="Salamov A."/>
            <person name="Sun H."/>
            <person name="Lowry S."/>
            <person name="LaButti K."/>
            <person name="Han J."/>
            <person name="Copeland A."/>
            <person name="Lindquist E."/>
            <person name="Barry K."/>
            <person name="Schmutz J."/>
            <person name="Baker S.E."/>
            <person name="Ciuffetti L.M."/>
            <person name="Grigoriev I.V."/>
            <person name="Zhong S."/>
            <person name="Turgeon B.G."/>
        </authorList>
    </citation>
    <scope>NUCLEOTIDE SEQUENCE [LARGE SCALE GENOMIC DNA]</scope>
    <source>
        <strain evidence="8">28A</strain>
    </source>
</reference>
<evidence type="ECO:0000313" key="8">
    <source>
        <dbReference type="Proteomes" id="UP000016935"/>
    </source>
</evidence>
<dbReference type="GeneID" id="19396424"/>
<gene>
    <name evidence="7" type="ORF">SETTUDRAFT_137719</name>
</gene>
<dbReference type="STRING" id="671987.R0IK40"/>
<name>R0IK40_EXST2</name>
<feature type="compositionally biased region" description="Polar residues" evidence="6">
    <location>
        <begin position="25"/>
        <end position="40"/>
    </location>
</feature>
<evidence type="ECO:0000256" key="6">
    <source>
        <dbReference type="SAM" id="MobiDB-lite"/>
    </source>
</evidence>
<feature type="compositionally biased region" description="Pro residues" evidence="6">
    <location>
        <begin position="915"/>
        <end position="930"/>
    </location>
</feature>
<accession>R0IK40</accession>
<dbReference type="OrthoDB" id="185373at2759"/>
<dbReference type="eggNOG" id="KOG4197">
    <property type="taxonomic scope" value="Eukaryota"/>
</dbReference>
<dbReference type="PANTHER" id="PTHR47447">
    <property type="entry name" value="OS03G0856100 PROTEIN"/>
    <property type="match status" value="1"/>
</dbReference>
<dbReference type="EMBL" id="KB908703">
    <property type="protein sequence ID" value="EOA85226.1"/>
    <property type="molecule type" value="Genomic_DNA"/>
</dbReference>
<dbReference type="RefSeq" id="XP_008027676.1">
    <property type="nucleotide sequence ID" value="XM_008029485.1"/>
</dbReference>
<organism evidence="7 8">
    <name type="scientific">Exserohilum turcicum (strain 28A)</name>
    <name type="common">Northern leaf blight fungus</name>
    <name type="synonym">Setosphaeria turcica</name>
    <dbReference type="NCBI Taxonomy" id="671987"/>
    <lineage>
        <taxon>Eukaryota</taxon>
        <taxon>Fungi</taxon>
        <taxon>Dikarya</taxon>
        <taxon>Ascomycota</taxon>
        <taxon>Pezizomycotina</taxon>
        <taxon>Dothideomycetes</taxon>
        <taxon>Pleosporomycetidae</taxon>
        <taxon>Pleosporales</taxon>
        <taxon>Pleosporineae</taxon>
        <taxon>Pleosporaceae</taxon>
        <taxon>Exserohilum</taxon>
    </lineage>
</organism>
<comment type="subunit">
    <text evidence="4">Binds to mitochondrial small subunit 15S rRNA.</text>
</comment>
<dbReference type="Pfam" id="PF13041">
    <property type="entry name" value="PPR_2"/>
    <property type="match status" value="1"/>
</dbReference>
<feature type="repeat" description="PPR" evidence="5">
    <location>
        <begin position="637"/>
        <end position="671"/>
    </location>
</feature>
<dbReference type="Gene3D" id="1.25.40.10">
    <property type="entry name" value="Tetratricopeptide repeat domain"/>
    <property type="match status" value="3"/>
</dbReference>
<dbReference type="PANTHER" id="PTHR47447:SF17">
    <property type="entry name" value="OS12G0638900 PROTEIN"/>
    <property type="match status" value="1"/>
</dbReference>
<dbReference type="PROSITE" id="PS51375">
    <property type="entry name" value="PPR"/>
    <property type="match status" value="3"/>
</dbReference>
<keyword evidence="2" id="KW-0677">Repeat</keyword>
<evidence type="ECO:0000256" key="3">
    <source>
        <dbReference type="ARBA" id="ARBA00044493"/>
    </source>
</evidence>
<evidence type="ECO:0000256" key="2">
    <source>
        <dbReference type="ARBA" id="ARBA00022737"/>
    </source>
</evidence>
<evidence type="ECO:0000256" key="1">
    <source>
        <dbReference type="ARBA" id="ARBA00006192"/>
    </source>
</evidence>
<dbReference type="NCBIfam" id="TIGR00756">
    <property type="entry name" value="PPR"/>
    <property type="match status" value="2"/>
</dbReference>
<sequence>MLGAYVCRQCRTRFPRRATLVRNPQWQPRATFQSLRSSEPQHAAKPAQDEASPTMQEQQPPVQRMIHDEPNKEFTNPSYRTAQRSRYSGLVDDNTVAIPSYTEDGYTEDGYAEDGYIEDGYIEGAQEDVHEEARPKKASEYAQAYYFPISRALSRNNVRGAWESFERIYTGKDCNALSEHIEHDDWLKQARLLPRLLENITRDFCSGKSRANVGPAAVLFRYQQLGIARNEHWVRPALELLTQEVIRAVNALSKRPLEHLHLMLHELISLWRLFFQCMGPHGNTSESINTKWPLPSVEELPDLYDYRDFNRRLQGYIPKYVSSPALGFCAVYMYSISDALEPTLREEAVPFLAFIEKLLAGSHVDTIFKYTKTSGRFSELPDDVQRQIIEEINMAPRKAMVAVGTEGDNPDEMTNLEMFHNKRIARAIQTTASPMKLEQLWEEVKEAYTAADKTVTIPRSIYNHFLSGYLTLFWPQRAVEVWNHMIAHKVEPDVQSWVALMEGCAKTNDIDGFNATWKRMQSAGVEPENFAWTTRIHGLMSLRQVNQALAALDDLGKRWLAAEDAMNNKQKRGKGQKAASKVPGTGVKNCIKPSIEVVNGAVSAIAQMRDQHMRHERRVEFVQKILTWAKTFQIKPNAITYNSLIQLYLRAKDTATALRILGQLEREGLEGDIATHTMLISAAFENQIFDSQSEQEQTEKVLKVLDDLEGSGLKLNAYVYSTVIDRLLKSYANYNAVRSIMDHMLSRKFIPSVHVYTSLITHYFQSEPPKLAEVDSIVNLLFTSSHVASDRMLYDRLIEGYASHGEIGKMMSVLTRMSKQGKLPGWSALIAVVKALVQEGDYERARIVVRDVARGEGVASGGIMGDRMGQWYFKKTVESLGLGLDEEKMADFMRGETDWNGERAVDQMMPREQQPLPPAPPPPPPPPPHTEYPRDALAMNQDIHGFLADHQDPTPDK</sequence>
<keyword evidence="8" id="KW-1185">Reference proteome</keyword>
<protein>
    <recommendedName>
        <fullName evidence="9">Pentatricopeptide repeat-containing protein</fullName>
    </recommendedName>
</protein>
<dbReference type="AlphaFoldDB" id="R0IK40"/>
<dbReference type="HOGENOM" id="CLU_316900_0_0_1"/>
<feature type="region of interest" description="Disordered" evidence="6">
    <location>
        <begin position="25"/>
        <end position="77"/>
    </location>
</feature>
<reference evidence="7 8" key="1">
    <citation type="journal article" date="2012" name="PLoS Pathog.">
        <title>Diverse lifestyles and strategies of plant pathogenesis encoded in the genomes of eighteen Dothideomycetes fungi.</title>
        <authorList>
            <person name="Ohm R.A."/>
            <person name="Feau N."/>
            <person name="Henrissat B."/>
            <person name="Schoch C.L."/>
            <person name="Horwitz B.A."/>
            <person name="Barry K.W."/>
            <person name="Condon B.J."/>
            <person name="Copeland A.C."/>
            <person name="Dhillon B."/>
            <person name="Glaser F."/>
            <person name="Hesse C.N."/>
            <person name="Kosti I."/>
            <person name="LaButti K."/>
            <person name="Lindquist E.A."/>
            <person name="Lucas S."/>
            <person name="Salamov A.A."/>
            <person name="Bradshaw R.E."/>
            <person name="Ciuffetti L."/>
            <person name="Hamelin R.C."/>
            <person name="Kema G.H.J."/>
            <person name="Lawrence C."/>
            <person name="Scott J.A."/>
            <person name="Spatafora J.W."/>
            <person name="Turgeon B.G."/>
            <person name="de Wit P.J.G.M."/>
            <person name="Zhong S."/>
            <person name="Goodwin S.B."/>
            <person name="Grigoriev I.V."/>
        </authorList>
    </citation>
    <scope>NUCLEOTIDE SEQUENCE [LARGE SCALE GENOMIC DNA]</scope>
    <source>
        <strain evidence="8">28A</strain>
    </source>
</reference>
<comment type="similarity">
    <text evidence="1">Belongs to the CCM1 family.</text>
</comment>
<evidence type="ECO:0000313" key="7">
    <source>
        <dbReference type="EMBL" id="EOA85226.1"/>
    </source>
</evidence>
<feature type="compositionally biased region" description="Basic and acidic residues" evidence="6">
    <location>
        <begin position="947"/>
        <end position="957"/>
    </location>
</feature>
<dbReference type="InterPro" id="IPR011990">
    <property type="entry name" value="TPR-like_helical_dom_sf"/>
</dbReference>
<comment type="function">
    <text evidence="3">Regulates mitochondrial small subunit maturation by controlling 15S rRNA 5'-end processing. Localizes to the 5' precursor of the 15S rRNA in a position that is subsequently occupied by mS47 in the mature yeast mtSSU. Uses structure and sequence-specific RNA recognition, binding to a single-stranded region of the precursor and specifically recognizing bases -6 to -1. The exchange of Ccm1 for mS47 is coupled to the irreversible removal of precursor rRNA that is accompanied by conformational changes of the mitoribosomal proteins uS5m and mS26. These conformational changes signal completion of 5'-end rRNA processing through protection of the mature 5'-end of the 15S rRNA and stabilization of mS47. The removal of the 5' precursor together with the dissociation of Ccm1 may be catalyzed by the 5'-3' exoribonuclease Pet127. Involved in the specific removal of group I introns in mitochondrial encoded transcripts.</text>
</comment>
<proteinExistence type="inferred from homology"/>
<evidence type="ECO:0008006" key="9">
    <source>
        <dbReference type="Google" id="ProtNLM"/>
    </source>
</evidence>
<dbReference type="InterPro" id="IPR002885">
    <property type="entry name" value="PPR_rpt"/>
</dbReference>